<dbReference type="Gene3D" id="1.10.3210.10">
    <property type="entry name" value="Hypothetical protein af1432"/>
    <property type="match status" value="1"/>
</dbReference>
<accession>A0A560CXE8</accession>
<dbReference type="Proteomes" id="UP000319949">
    <property type="component" value="Unassembled WGS sequence"/>
</dbReference>
<dbReference type="EMBL" id="VITK01000019">
    <property type="protein sequence ID" value="TWA89538.1"/>
    <property type="molecule type" value="Genomic_DNA"/>
</dbReference>
<organism evidence="1 2">
    <name type="scientific">Bradyrhizobium stylosanthis</name>
    <dbReference type="NCBI Taxonomy" id="1803665"/>
    <lineage>
        <taxon>Bacteria</taxon>
        <taxon>Pseudomonadati</taxon>
        <taxon>Pseudomonadota</taxon>
        <taxon>Alphaproteobacteria</taxon>
        <taxon>Hyphomicrobiales</taxon>
        <taxon>Nitrobacteraceae</taxon>
        <taxon>Bradyrhizobium</taxon>
    </lineage>
</organism>
<gene>
    <name evidence="1" type="ORF">FBZ96_1196</name>
</gene>
<evidence type="ECO:0008006" key="3">
    <source>
        <dbReference type="Google" id="ProtNLM"/>
    </source>
</evidence>
<reference evidence="1 2" key="1">
    <citation type="submission" date="2019-06" db="EMBL/GenBank/DDBJ databases">
        <title>Genomic Encyclopedia of Type Strains, Phase IV (KMG-V): Genome sequencing to study the core and pangenomes of soil and plant-associated prokaryotes.</title>
        <authorList>
            <person name="Whitman W."/>
        </authorList>
    </citation>
    <scope>NUCLEOTIDE SEQUENCE [LARGE SCALE GENOMIC DNA]</scope>
    <source>
        <strain evidence="1 2">BR 510</strain>
    </source>
</reference>
<protein>
    <recommendedName>
        <fullName evidence="3">Phosphohydrolase</fullName>
    </recommendedName>
</protein>
<comment type="caution">
    <text evidence="1">The sequence shown here is derived from an EMBL/GenBank/DDBJ whole genome shotgun (WGS) entry which is preliminary data.</text>
</comment>
<keyword evidence="2" id="KW-1185">Reference proteome</keyword>
<sequence length="173" mass="19940">MRRGDWMQTYTGKQFWPTDPRAEDVEIRDIAHALSLMCRYNGHCLRFYSVAEHSVHIAEAAPPELKLAALLHDASEAYLADIIRPVKPFLENYSAIENRLMLMISKRFGFQWPMPDRLKQLDNAILADERDQIMATPPANWNLPEAPLGITLPCWSPAEAEIEFLHAFWKYTA</sequence>
<dbReference type="OrthoDB" id="1099791at2"/>
<evidence type="ECO:0000313" key="2">
    <source>
        <dbReference type="Proteomes" id="UP000319949"/>
    </source>
</evidence>
<dbReference type="AlphaFoldDB" id="A0A560CXE8"/>
<evidence type="ECO:0000313" key="1">
    <source>
        <dbReference type="EMBL" id="TWA89538.1"/>
    </source>
</evidence>
<proteinExistence type="predicted"/>
<dbReference type="SUPFAM" id="SSF109604">
    <property type="entry name" value="HD-domain/PDEase-like"/>
    <property type="match status" value="1"/>
</dbReference>
<name>A0A560CXE8_9BRAD</name>
<dbReference type="RefSeq" id="WP_145670119.1">
    <property type="nucleotide sequence ID" value="NZ_VITK01000019.1"/>
</dbReference>